<dbReference type="Pfam" id="PF01189">
    <property type="entry name" value="Methyltr_RsmB-F"/>
    <property type="match status" value="1"/>
</dbReference>
<dbReference type="SUPFAM" id="SSF53335">
    <property type="entry name" value="S-adenosyl-L-methionine-dependent methyltransferases"/>
    <property type="match status" value="1"/>
</dbReference>
<dbReference type="InterPro" id="IPR001678">
    <property type="entry name" value="MeTrfase_RsmB-F_NOP2_dom"/>
</dbReference>
<evidence type="ECO:0000256" key="4">
    <source>
        <dbReference type="ARBA" id="ARBA00022884"/>
    </source>
</evidence>
<keyword evidence="3 5" id="KW-0949">S-adenosyl-L-methionine</keyword>
<dbReference type="PROSITE" id="PS51686">
    <property type="entry name" value="SAM_MT_RSMB_NOP"/>
    <property type="match status" value="1"/>
</dbReference>
<evidence type="ECO:0000256" key="2">
    <source>
        <dbReference type="ARBA" id="ARBA00022679"/>
    </source>
</evidence>
<evidence type="ECO:0000313" key="9">
    <source>
        <dbReference type="Proteomes" id="UP000005408"/>
    </source>
</evidence>
<dbReference type="InterPro" id="IPR049561">
    <property type="entry name" value="NSUN5_7_fdxn-like"/>
</dbReference>
<name>A0A8W8LGG8_MAGGI</name>
<feature type="compositionally biased region" description="Low complexity" evidence="6">
    <location>
        <begin position="621"/>
        <end position="636"/>
    </location>
</feature>
<dbReference type="Proteomes" id="UP000005408">
    <property type="component" value="Unassembled WGS sequence"/>
</dbReference>
<dbReference type="PANTHER" id="PTHR14663:SF2">
    <property type="entry name" value="METHYLTRANSFERASE NSUN7-RELATED"/>
    <property type="match status" value="1"/>
</dbReference>
<evidence type="ECO:0000259" key="7">
    <source>
        <dbReference type="PROSITE" id="PS51686"/>
    </source>
</evidence>
<comment type="caution">
    <text evidence="5">Lacks conserved residue(s) required for the propagation of feature annotation.</text>
</comment>
<evidence type="ECO:0000256" key="3">
    <source>
        <dbReference type="ARBA" id="ARBA00022691"/>
    </source>
</evidence>
<dbReference type="GO" id="GO:0008168">
    <property type="term" value="F:methyltransferase activity"/>
    <property type="evidence" value="ECO:0007669"/>
    <property type="project" value="UniProtKB-KW"/>
</dbReference>
<feature type="compositionally biased region" description="Basic and acidic residues" evidence="6">
    <location>
        <begin position="603"/>
        <end position="620"/>
    </location>
</feature>
<feature type="domain" description="SAM-dependent MTase RsmB/NOP-type" evidence="7">
    <location>
        <begin position="243"/>
        <end position="558"/>
    </location>
</feature>
<evidence type="ECO:0000313" key="8">
    <source>
        <dbReference type="EnsemblMetazoa" id="G27400.4:cds"/>
    </source>
</evidence>
<dbReference type="OMA" id="TMHSEHG"/>
<keyword evidence="4 5" id="KW-0694">RNA-binding</keyword>
<dbReference type="GO" id="GO:0003723">
    <property type="term" value="F:RNA binding"/>
    <property type="evidence" value="ECO:0007669"/>
    <property type="project" value="UniProtKB-UniRule"/>
</dbReference>
<organism evidence="8 9">
    <name type="scientific">Magallana gigas</name>
    <name type="common">Pacific oyster</name>
    <name type="synonym">Crassostrea gigas</name>
    <dbReference type="NCBI Taxonomy" id="29159"/>
    <lineage>
        <taxon>Eukaryota</taxon>
        <taxon>Metazoa</taxon>
        <taxon>Spiralia</taxon>
        <taxon>Lophotrochozoa</taxon>
        <taxon>Mollusca</taxon>
        <taxon>Bivalvia</taxon>
        <taxon>Autobranchia</taxon>
        <taxon>Pteriomorphia</taxon>
        <taxon>Ostreida</taxon>
        <taxon>Ostreoidea</taxon>
        <taxon>Ostreidae</taxon>
        <taxon>Magallana</taxon>
    </lineage>
</organism>
<dbReference type="Pfam" id="PF21148">
    <property type="entry name" value="NSUN5_fdxn-like"/>
    <property type="match status" value="1"/>
</dbReference>
<accession>A0A8W8LGG8</accession>
<dbReference type="InterPro" id="IPR029063">
    <property type="entry name" value="SAM-dependent_MTases_sf"/>
</dbReference>
<dbReference type="InterPro" id="IPR049560">
    <property type="entry name" value="MeTrfase_RsmB-F_NOP2_cat"/>
</dbReference>
<feature type="region of interest" description="Disordered" evidence="6">
    <location>
        <begin position="1"/>
        <end position="38"/>
    </location>
</feature>
<evidence type="ECO:0000256" key="5">
    <source>
        <dbReference type="PROSITE-ProRule" id="PRU01023"/>
    </source>
</evidence>
<dbReference type="GO" id="GO:0032259">
    <property type="term" value="P:methylation"/>
    <property type="evidence" value="ECO:0007669"/>
    <property type="project" value="UniProtKB-KW"/>
</dbReference>
<dbReference type="OrthoDB" id="6817893at2759"/>
<keyword evidence="1 5" id="KW-0489">Methyltransferase</keyword>
<dbReference type="EnsemblMetazoa" id="G27400.4">
    <property type="protein sequence ID" value="G27400.4:cds"/>
    <property type="gene ID" value="G27400"/>
</dbReference>
<evidence type="ECO:0000256" key="1">
    <source>
        <dbReference type="ARBA" id="ARBA00022603"/>
    </source>
</evidence>
<keyword evidence="2 5" id="KW-0808">Transferase</keyword>
<dbReference type="Gene3D" id="3.40.50.150">
    <property type="entry name" value="Vaccinia Virus protein VP39"/>
    <property type="match status" value="1"/>
</dbReference>
<dbReference type="AlphaFoldDB" id="A0A8W8LGG8"/>
<feature type="region of interest" description="Disordered" evidence="6">
    <location>
        <begin position="576"/>
        <end position="650"/>
    </location>
</feature>
<keyword evidence="9" id="KW-1185">Reference proteome</keyword>
<dbReference type="Gene3D" id="3.30.70.1170">
    <property type="entry name" value="Sun protein, domain 3"/>
    <property type="match status" value="1"/>
</dbReference>
<dbReference type="InterPro" id="IPR042620">
    <property type="entry name" value="NSUN7"/>
</dbReference>
<dbReference type="PANTHER" id="PTHR14663">
    <property type="entry name" value="METHYLTRANSFERASE NSUN7-RELATED"/>
    <property type="match status" value="1"/>
</dbReference>
<comment type="similarity">
    <text evidence="5">Belongs to the class I-like SAM-binding methyltransferase superfamily. RsmB/NOP family.</text>
</comment>
<evidence type="ECO:0000256" key="6">
    <source>
        <dbReference type="SAM" id="MobiDB-lite"/>
    </source>
</evidence>
<protein>
    <recommendedName>
        <fullName evidence="7">SAM-dependent MTase RsmB/NOP-type domain-containing protein</fullName>
    </recommendedName>
</protein>
<sequence length="703" mass="79399">MPPTAESVLLQRRPVSGQSRAHSPFLPHAPTGLGRPASSHYNRHLMRETANMRTKMASEGHLVNGSDLDVKFQYFYKEPCLYSHQIFINASKIFSTLKHESLEERENPYLRKKNKTGLAEKVQEIPQLHFVNDQDKRLAFELAFSTLKYQLLFEEILQDCAFYATYPEFVEDSGLVMVMLCDFQGRKFQQRHALPGETVLPDLLEIEQAILECKTHLNAALARRRIKAEAPSLDHLLPDTVRSKEELRSSMPVYGWINHRKSNMSEVLDALKDEHFRLVSPEEALEGKRFCVDSLCHDVLMFSPECANDLIKNHLVTAGKLVLQDKSSSIAPHSVKYLVGEDADIIHVNVGSGMTTAHIASLLEADSRSHIWAFGARNQAEVRENMEKLGVKGVKLMSENFLDIEPDDNRFKNAKVILITADCSKSGVANPIDFIVNEGEDMKILKDLSIGETDMSKLGDLTAKHTELLKHALKFTKVQAVVYTTRSIHEVENENVVSKAVEYTNLVQQRRYPYRVAPPVIPFSSEAIDNNIGIHGKFIKFRPTEKTSGCFIAVVTREPEDSKEAAKDVLARAQAKGLLSGKKRNKNHEGHENEDEDSLVNGHKSEKLLSRRLRRQDQRLPPRSAISAPHASSPIHNYIHSPIQGRRIPRPNGVAVGARLYKDAAKREPAQKKDKVTVPEHVKVVKHPAPFRRKKHKLSKKTK</sequence>
<reference evidence="8" key="1">
    <citation type="submission" date="2022-08" db="UniProtKB">
        <authorList>
            <consortium name="EnsemblMetazoa"/>
        </authorList>
    </citation>
    <scope>IDENTIFICATION</scope>
    <source>
        <strain evidence="8">05x7-T-G4-1.051#20</strain>
    </source>
</reference>
<proteinExistence type="inferred from homology"/>